<name>A0A3G9IUR7_AERCA</name>
<dbReference type="Pfam" id="PF06123">
    <property type="entry name" value="CreD"/>
    <property type="match status" value="1"/>
</dbReference>
<dbReference type="PANTHER" id="PTHR30092">
    <property type="entry name" value="INNER MEMBRANE PROTEIN CRED"/>
    <property type="match status" value="1"/>
</dbReference>
<sequence>MVKQIFTHKIALLLLLCLLMMIPVHAIMELNRERQAYRSQAIHSIMASHSGPQRLMGPVLVQPYTRAVTVEQDGKHFVRKEQVYRYLLPQRLDVRASMEVTPRKLGIYQAQIYHSRLSLSGLMPTSLADKGLVAGNPNLSFDPADPALVPGKPYLSLILSDARGISRVPELQWGEQRIPFAPGAQLGDGRVGIHAPLDALPDEDGRFHIELDLQGMNALEVVPLGQDSRFHLSGNWPHPNFLGDFLPGERTLADQGFEASWQTSWFATDMESRFNRMMKGAGTKLPSFSVSLVQPVDHYQLNERAAKYALLFIGLTFISFFMFELLKGLRVHPIQYALVGMGLAIFYLVLLALTEHLGFTLAYLIAALASVALNGFYLSHVLGGPKQGMGFAALLGLVYAILFGLLQAEETALLLGALLLFATLALVMGLTRKLDWYQVMENSPSATAWAAPQPSTSDTSHQP</sequence>
<organism evidence="1 2">
    <name type="scientific">Aeromonas caviae</name>
    <name type="common">Aeromonas punctata</name>
    <dbReference type="NCBI Taxonomy" id="648"/>
    <lineage>
        <taxon>Bacteria</taxon>
        <taxon>Pseudomonadati</taxon>
        <taxon>Pseudomonadota</taxon>
        <taxon>Gammaproteobacteria</taxon>
        <taxon>Aeromonadales</taxon>
        <taxon>Aeromonadaceae</taxon>
        <taxon>Aeromonas</taxon>
    </lineage>
</organism>
<evidence type="ECO:0000313" key="1">
    <source>
        <dbReference type="EMBL" id="UZC85253.1"/>
    </source>
</evidence>
<dbReference type="AlphaFoldDB" id="A0A3G9IUR7"/>
<dbReference type="RefSeq" id="WP_049637207.1">
    <property type="nucleotide sequence ID" value="NZ_AP019195.1"/>
</dbReference>
<proteinExistence type="predicted"/>
<gene>
    <name evidence="1" type="primary">creD</name>
    <name evidence="1" type="ORF">OJY61_15550</name>
</gene>
<dbReference type="EMBL" id="CP110176">
    <property type="protein sequence ID" value="UZC85253.1"/>
    <property type="molecule type" value="Genomic_DNA"/>
</dbReference>
<dbReference type="GO" id="GO:0005886">
    <property type="term" value="C:plasma membrane"/>
    <property type="evidence" value="ECO:0007669"/>
    <property type="project" value="TreeGrafter"/>
</dbReference>
<dbReference type="InterPro" id="IPR010364">
    <property type="entry name" value="Uncharacterised_IM_CreD"/>
</dbReference>
<evidence type="ECO:0000313" key="2">
    <source>
        <dbReference type="Proteomes" id="UP001163285"/>
    </source>
</evidence>
<protein>
    <submittedName>
        <fullName evidence="1">Cell envelope integrity protein CreD</fullName>
    </submittedName>
</protein>
<reference evidence="1" key="1">
    <citation type="submission" date="2023-04" db="EMBL/GenBank/DDBJ databases">
        <title>Whole Genome Sequence of Multi-drug resistant Aeromonas caviae as a gut pathogen in newborn.</title>
        <authorList>
            <person name="Jadhav S.V."/>
            <person name="Saroj S.D."/>
            <person name="Saha U.B."/>
            <person name="Sen S."/>
            <person name="Kher A."/>
        </authorList>
    </citation>
    <scope>NUCLEOTIDE SEQUENCE</scope>
    <source>
        <strain evidence="1">SVJ23</strain>
    </source>
</reference>
<accession>A0A3G9IUR7</accession>
<dbReference type="NCBIfam" id="NF008712">
    <property type="entry name" value="PRK11715.1-1"/>
    <property type="match status" value="1"/>
</dbReference>
<dbReference type="PIRSF" id="PIRSF004548">
    <property type="entry name" value="CreD"/>
    <property type="match status" value="1"/>
</dbReference>
<dbReference type="PANTHER" id="PTHR30092:SF0">
    <property type="entry name" value="INNER MEMBRANE PROTEIN CRED"/>
    <property type="match status" value="1"/>
</dbReference>
<dbReference type="Proteomes" id="UP001163285">
    <property type="component" value="Chromosome"/>
</dbReference>